<sequence length="261" mass="28755">MSNELSPSRTPSGTQRDPAHSHTFVLIHGASHGGWCWRFVADALRAQGHRVFTPTLTGHAEHHHLLSAVTSLDVPITDIENLLEAEELEDVVLVGHSYGGLVAAGVADRRASAIRSLVFLDSLLVESGKTAMDILPRPIVEERLEKIKASGRPLEMPLPSLSAMGIPDDHPHAAWVLRRMTPHPLATYCTPLQLRHPIGNGLPRTYVHCAKPSYEVLEPVREWVRSLDGWHWEELASGHDAMVLDPDLLTDLLVRLAARTA</sequence>
<dbReference type="PANTHER" id="PTHR10992:SF872">
    <property type="entry name" value="METHYLESTERASE 11, CHLOROPLASTIC-RELATED"/>
    <property type="match status" value="1"/>
</dbReference>
<evidence type="ECO:0000313" key="2">
    <source>
        <dbReference type="EMBL" id="QYD73624.1"/>
    </source>
</evidence>
<keyword evidence="3" id="KW-1185">Reference proteome</keyword>
<proteinExistence type="predicted"/>
<evidence type="ECO:0000259" key="1">
    <source>
        <dbReference type="Pfam" id="PF12697"/>
    </source>
</evidence>
<dbReference type="Gene3D" id="3.40.50.1820">
    <property type="entry name" value="alpha/beta hydrolase"/>
    <property type="match status" value="1"/>
</dbReference>
<dbReference type="InterPro" id="IPR045889">
    <property type="entry name" value="MES/HNL"/>
</dbReference>
<reference evidence="2 3" key="1">
    <citation type="submission" date="2021-07" db="EMBL/GenBank/DDBJ databases">
        <title>Paraburkholderia edwinii protects Aspergillus sp. from phenazines by acting as a toxin sponge.</title>
        <authorList>
            <person name="Dahlstrom K.M."/>
            <person name="Newman D.K."/>
        </authorList>
    </citation>
    <scope>NUCLEOTIDE SEQUENCE [LARGE SCALE GENOMIC DNA]</scope>
    <source>
        <strain evidence="2 3">Pe01</strain>
    </source>
</reference>
<dbReference type="SUPFAM" id="SSF53474">
    <property type="entry name" value="alpha/beta-Hydrolases"/>
    <property type="match status" value="1"/>
</dbReference>
<accession>A0ABX8UXG2</accession>
<dbReference type="PANTHER" id="PTHR10992">
    <property type="entry name" value="METHYLESTERASE FAMILY MEMBER"/>
    <property type="match status" value="1"/>
</dbReference>
<organism evidence="2 3">
    <name type="scientific">Paraburkholderia edwinii</name>
    <dbReference type="NCBI Taxonomy" id="2861782"/>
    <lineage>
        <taxon>Bacteria</taxon>
        <taxon>Pseudomonadati</taxon>
        <taxon>Pseudomonadota</taxon>
        <taxon>Betaproteobacteria</taxon>
        <taxon>Burkholderiales</taxon>
        <taxon>Burkholderiaceae</taxon>
        <taxon>Paraburkholderia</taxon>
    </lineage>
</organism>
<dbReference type="InterPro" id="IPR029058">
    <property type="entry name" value="AB_hydrolase_fold"/>
</dbReference>
<keyword evidence="2" id="KW-0378">Hydrolase</keyword>
<dbReference type="GO" id="GO:0016787">
    <property type="term" value="F:hydrolase activity"/>
    <property type="evidence" value="ECO:0007669"/>
    <property type="project" value="UniProtKB-KW"/>
</dbReference>
<dbReference type="Pfam" id="PF12697">
    <property type="entry name" value="Abhydrolase_6"/>
    <property type="match status" value="1"/>
</dbReference>
<feature type="domain" description="AB hydrolase-1" evidence="1">
    <location>
        <begin position="24"/>
        <end position="249"/>
    </location>
</feature>
<dbReference type="RefSeq" id="WP_219803479.1">
    <property type="nucleotide sequence ID" value="NZ_CP080096.1"/>
</dbReference>
<name>A0ABX8UXG2_9BURK</name>
<gene>
    <name evidence="2" type="ORF">KZJ38_28880</name>
</gene>
<dbReference type="Proteomes" id="UP000826462">
    <property type="component" value="Chromosome 2"/>
</dbReference>
<dbReference type="InterPro" id="IPR000073">
    <property type="entry name" value="AB_hydrolase_1"/>
</dbReference>
<evidence type="ECO:0000313" key="3">
    <source>
        <dbReference type="Proteomes" id="UP000826462"/>
    </source>
</evidence>
<protein>
    <submittedName>
        <fullName evidence="2">Alpha/beta fold hydrolase</fullName>
    </submittedName>
</protein>
<dbReference type="EMBL" id="CP080096">
    <property type="protein sequence ID" value="QYD73624.1"/>
    <property type="molecule type" value="Genomic_DNA"/>
</dbReference>